<evidence type="ECO:0000313" key="1">
    <source>
        <dbReference type="EMBL" id="EFA97684.1"/>
    </source>
</evidence>
<name>D1VZ05_9BACT</name>
<proteinExistence type="predicted"/>
<dbReference type="EMBL" id="ADEF01000028">
    <property type="protein sequence ID" value="EFA97684.1"/>
    <property type="molecule type" value="Genomic_DNA"/>
</dbReference>
<gene>
    <name evidence="1" type="ORF">HMPREF9019_1449</name>
</gene>
<dbReference type="Proteomes" id="UP000004001">
    <property type="component" value="Unassembled WGS sequence"/>
</dbReference>
<sequence>MVANQLKKAKGATNANCLELSSVVETKEQSLFFTINLLF</sequence>
<dbReference type="AlphaFoldDB" id="D1VZ05"/>
<reference evidence="1 2" key="1">
    <citation type="submission" date="2009-12" db="EMBL/GenBank/DDBJ databases">
        <title>Genome Sequence of Prevotella timonensis CRIS 5C-B1.</title>
        <authorList>
            <person name="Durkin A.S."/>
            <person name="Madupu R."/>
            <person name="Torralba M."/>
            <person name="Methe B."/>
            <person name="Sutton G."/>
            <person name="Strausberg R.L."/>
            <person name="Nelson K.E."/>
        </authorList>
    </citation>
    <scope>NUCLEOTIDE SEQUENCE [LARGE SCALE GENOMIC DNA]</scope>
    <source>
        <strain evidence="1 2">CRIS 5C-B1</strain>
    </source>
</reference>
<organism evidence="1 2">
    <name type="scientific">Hoylesella timonensis CRIS 5C-B1</name>
    <dbReference type="NCBI Taxonomy" id="679189"/>
    <lineage>
        <taxon>Bacteria</taxon>
        <taxon>Pseudomonadati</taxon>
        <taxon>Bacteroidota</taxon>
        <taxon>Bacteroidia</taxon>
        <taxon>Bacteroidales</taxon>
        <taxon>Prevotellaceae</taxon>
        <taxon>Hoylesella</taxon>
    </lineage>
</organism>
<protein>
    <submittedName>
        <fullName evidence="1">Uncharacterized protein</fullName>
    </submittedName>
</protein>
<evidence type="ECO:0000313" key="2">
    <source>
        <dbReference type="Proteomes" id="UP000004001"/>
    </source>
</evidence>
<keyword evidence="2" id="KW-1185">Reference proteome</keyword>
<accession>D1VZ05</accession>
<comment type="caution">
    <text evidence="1">The sequence shown here is derived from an EMBL/GenBank/DDBJ whole genome shotgun (WGS) entry which is preliminary data.</text>
</comment>